<name>A0A2A4X7Q7_UNCAE</name>
<evidence type="ECO:0000313" key="2">
    <source>
        <dbReference type="Proteomes" id="UP000218775"/>
    </source>
</evidence>
<sequence length="165" mass="16603">MSIQNVLSGATALIKHENTKDAAHVASTALLVGVGYRQFNNVTAAYATWKNQPAAAAPAAPAAPAAAPAAPAAARIGFGSVAKAAAVSSVKFGAAFALNAVTGHYASRMHALKAVKFVGKNIVDMTGKVNTATGNFLVDNTAKYGTRLIDLVKSAGKKSTPAPAA</sequence>
<protein>
    <submittedName>
        <fullName evidence="1">Uncharacterized protein</fullName>
    </submittedName>
</protein>
<dbReference type="Proteomes" id="UP000218775">
    <property type="component" value="Unassembled WGS sequence"/>
</dbReference>
<dbReference type="AlphaFoldDB" id="A0A2A4X7Q7"/>
<accession>A0A2A4X7Q7</accession>
<dbReference type="EMBL" id="NVUK01000003">
    <property type="protein sequence ID" value="PCI78590.1"/>
    <property type="molecule type" value="Genomic_DNA"/>
</dbReference>
<comment type="caution">
    <text evidence="1">The sequence shown here is derived from an EMBL/GenBank/DDBJ whole genome shotgun (WGS) entry which is preliminary data.</text>
</comment>
<proteinExistence type="predicted"/>
<organism evidence="1 2">
    <name type="scientific">Aerophobetes bacterium</name>
    <dbReference type="NCBI Taxonomy" id="2030807"/>
    <lineage>
        <taxon>Bacteria</taxon>
        <taxon>Candidatus Aerophobota</taxon>
    </lineage>
</organism>
<gene>
    <name evidence="1" type="ORF">COB21_00440</name>
</gene>
<evidence type="ECO:0000313" key="1">
    <source>
        <dbReference type="EMBL" id="PCI78590.1"/>
    </source>
</evidence>
<reference evidence="2" key="1">
    <citation type="submission" date="2017-08" db="EMBL/GenBank/DDBJ databases">
        <title>A dynamic microbial community with high functional redundancy inhabits the cold, oxic subseafloor aquifer.</title>
        <authorList>
            <person name="Tully B.J."/>
            <person name="Wheat C.G."/>
            <person name="Glazer B.T."/>
            <person name="Huber J.A."/>
        </authorList>
    </citation>
    <scope>NUCLEOTIDE SEQUENCE [LARGE SCALE GENOMIC DNA]</scope>
</reference>